<dbReference type="AlphaFoldDB" id="Q2LGP4"/>
<organism evidence="2">
    <name type="scientific">uncultured prokaryote 2E01B</name>
    <dbReference type="NCBI Taxonomy" id="363283"/>
    <lineage>
        <taxon>unclassified sequences</taxon>
        <taxon>environmental samples</taxon>
    </lineage>
</organism>
<evidence type="ECO:0000313" key="2">
    <source>
        <dbReference type="EMBL" id="ABC70149.1"/>
    </source>
</evidence>
<name>Q2LGP4_9ZZZZ</name>
<dbReference type="InterPro" id="IPR055860">
    <property type="entry name" value="DUF7437"/>
</dbReference>
<dbReference type="EMBL" id="DQ314496">
    <property type="protein sequence ID" value="ABC70149.1"/>
    <property type="molecule type" value="Genomic_DNA"/>
</dbReference>
<protein>
    <recommendedName>
        <fullName evidence="1">DUF7437 domain-containing protein</fullName>
    </recommendedName>
</protein>
<feature type="domain" description="DUF7437" evidence="1">
    <location>
        <begin position="109"/>
        <end position="169"/>
    </location>
</feature>
<evidence type="ECO:0000259" key="1">
    <source>
        <dbReference type="Pfam" id="PF24218"/>
    </source>
</evidence>
<dbReference type="InterPro" id="IPR036388">
    <property type="entry name" value="WH-like_DNA-bd_sf"/>
</dbReference>
<accession>Q2LGP4</accession>
<sequence length="172" mass="18781">MSKTVDDRATPLGDTLSVARLVRQPRLARVYTHLHDARPVTVAETTAALELPERTVYDDVETLCEAGFASGDGSRPERYEAEPIDLVVGSRDEQQTVDATLVAAVARSATDDDLATFRDRHGVDGLATALDHTREYVAGETNHRLVARAMDVSPLEASIVLQALRPLVEFNE</sequence>
<proteinExistence type="predicted"/>
<dbReference type="Gene3D" id="1.10.10.10">
    <property type="entry name" value="Winged helix-like DNA-binding domain superfamily/Winged helix DNA-binding domain"/>
    <property type="match status" value="1"/>
</dbReference>
<dbReference type="Pfam" id="PF24218">
    <property type="entry name" value="DUF7437"/>
    <property type="match status" value="1"/>
</dbReference>
<reference evidence="2" key="1">
    <citation type="submission" date="2005-12" db="EMBL/GenBank/DDBJ databases">
        <title>Environmental genomics of 'Haloquadratum walsbyi' in a saltern crystallizer indicates a large pool of accessory genes in an otherwise coherent species.</title>
        <authorList>
            <person name="Legault B.A."/>
            <person name="Lopez-Lopez A."/>
            <person name="Alba-Casado J.C."/>
            <person name="Doolittle F.W."/>
            <person name="Bolhuis H."/>
            <person name="Rodriguez-Valera F."/>
            <person name="Papke T.R."/>
        </authorList>
    </citation>
    <scope>NUCLEOTIDE SEQUENCE</scope>
</reference>